<feature type="compositionally biased region" description="Basic residues" evidence="1">
    <location>
        <begin position="92"/>
        <end position="104"/>
    </location>
</feature>
<dbReference type="Gene3D" id="6.20.450.10">
    <property type="match status" value="1"/>
</dbReference>
<sequence length="104" mass="12044">MQNVWGLKLREEASELLTQEETRSSEEISEAYYEEAEVEYIAFSPHELEQFLIRSETWDKITKGEISLDEAKSILEAPLRIANRKKVEPSKGRKRRKGGSKSKT</sequence>
<gene>
    <name evidence="2" type="ORF">ENM70_01455</name>
</gene>
<proteinExistence type="predicted"/>
<feature type="region of interest" description="Disordered" evidence="1">
    <location>
        <begin position="84"/>
        <end position="104"/>
    </location>
</feature>
<accession>A0A7J3YUC8</accession>
<organism evidence="2">
    <name type="scientific">Ignisphaera aggregans</name>
    <dbReference type="NCBI Taxonomy" id="334771"/>
    <lineage>
        <taxon>Archaea</taxon>
        <taxon>Thermoproteota</taxon>
        <taxon>Thermoprotei</taxon>
        <taxon>Desulfurococcales</taxon>
        <taxon>Desulfurococcaceae</taxon>
        <taxon>Ignisphaera</taxon>
    </lineage>
</organism>
<comment type="caution">
    <text evidence="2">The sequence shown here is derived from an EMBL/GenBank/DDBJ whole genome shotgun (WGS) entry which is preliminary data.</text>
</comment>
<protein>
    <submittedName>
        <fullName evidence="2">Uncharacterized protein</fullName>
    </submittedName>
</protein>
<dbReference type="EMBL" id="DRYU01000034">
    <property type="protein sequence ID" value="HHP92281.1"/>
    <property type="molecule type" value="Genomic_DNA"/>
</dbReference>
<name>A0A7J3YUC8_9CREN</name>
<evidence type="ECO:0000256" key="1">
    <source>
        <dbReference type="SAM" id="MobiDB-lite"/>
    </source>
</evidence>
<reference evidence="2" key="1">
    <citation type="journal article" date="2020" name="mSystems">
        <title>Genome- and Community-Level Interaction Insights into Carbon Utilization and Element Cycling Functions of Hydrothermarchaeota in Hydrothermal Sediment.</title>
        <authorList>
            <person name="Zhou Z."/>
            <person name="Liu Y."/>
            <person name="Xu W."/>
            <person name="Pan J."/>
            <person name="Luo Z.H."/>
            <person name="Li M."/>
        </authorList>
    </citation>
    <scope>NUCLEOTIDE SEQUENCE [LARGE SCALE GENOMIC DNA]</scope>
    <source>
        <strain evidence="2">SpSt-1109</strain>
    </source>
</reference>
<evidence type="ECO:0000313" key="2">
    <source>
        <dbReference type="EMBL" id="HHP92281.1"/>
    </source>
</evidence>
<dbReference type="AlphaFoldDB" id="A0A7J3YUC8"/>